<keyword evidence="2" id="KW-1185">Reference proteome</keyword>
<reference evidence="2" key="1">
    <citation type="journal article" date="2019" name="Int. J. Syst. Evol. Microbiol.">
        <title>The Global Catalogue of Microorganisms (GCM) 10K type strain sequencing project: providing services to taxonomists for standard genome sequencing and annotation.</title>
        <authorList>
            <consortium name="The Broad Institute Genomics Platform"/>
            <consortium name="The Broad Institute Genome Sequencing Center for Infectious Disease"/>
            <person name="Wu L."/>
            <person name="Ma J."/>
        </authorList>
    </citation>
    <scope>NUCLEOTIDE SEQUENCE [LARGE SCALE GENOMIC DNA]</scope>
    <source>
        <strain evidence="2">KCTC 42282</strain>
    </source>
</reference>
<gene>
    <name evidence="1" type="ORF">ACFONL_11580</name>
</gene>
<organism evidence="1 2">
    <name type="scientific">Camelimonas fluminis</name>
    <dbReference type="NCBI Taxonomy" id="1576911"/>
    <lineage>
        <taxon>Bacteria</taxon>
        <taxon>Pseudomonadati</taxon>
        <taxon>Pseudomonadota</taxon>
        <taxon>Alphaproteobacteria</taxon>
        <taxon>Hyphomicrobiales</taxon>
        <taxon>Chelatococcaceae</taxon>
        <taxon>Camelimonas</taxon>
    </lineage>
</organism>
<proteinExistence type="predicted"/>
<protein>
    <submittedName>
        <fullName evidence="1">Uncharacterized protein</fullName>
    </submittedName>
</protein>
<name>A0ABV7UH20_9HYPH</name>
<dbReference type="EMBL" id="JBHRYC010000055">
    <property type="protein sequence ID" value="MFC3638005.1"/>
    <property type="molecule type" value="Genomic_DNA"/>
</dbReference>
<dbReference type="Proteomes" id="UP001595704">
    <property type="component" value="Unassembled WGS sequence"/>
</dbReference>
<accession>A0ABV7UH20</accession>
<sequence>HHSVSPRLSRNLTLFVARHQACADIWIQPRPLGGWANSGFNLIYCNVGCLGWQDFGTGGGYGNRRVNGFDSNPISNPGLTAWDGTNGRYQTTWGAWNSAIGVYIGDDWGQQIRVGMGF</sequence>
<feature type="non-terminal residue" evidence="1">
    <location>
        <position position="1"/>
    </location>
</feature>
<evidence type="ECO:0000313" key="2">
    <source>
        <dbReference type="Proteomes" id="UP001595704"/>
    </source>
</evidence>
<evidence type="ECO:0000313" key="1">
    <source>
        <dbReference type="EMBL" id="MFC3638005.1"/>
    </source>
</evidence>
<comment type="caution">
    <text evidence="1">The sequence shown here is derived from an EMBL/GenBank/DDBJ whole genome shotgun (WGS) entry which is preliminary data.</text>
</comment>
<dbReference type="RefSeq" id="WP_210319901.1">
    <property type="nucleotide sequence ID" value="NZ_BNCG01000025.1"/>
</dbReference>